<dbReference type="Pfam" id="PF16471">
    <property type="entry name" value="JIP_LZII"/>
    <property type="match status" value="1"/>
</dbReference>
<gene>
    <name evidence="7" type="ORF">DICVIV_01309</name>
</gene>
<dbReference type="GO" id="GO:0005737">
    <property type="term" value="C:cytoplasm"/>
    <property type="evidence" value="ECO:0007669"/>
    <property type="project" value="UniProtKB-SubCell"/>
</dbReference>
<dbReference type="PANTHER" id="PTHR13886:SF4">
    <property type="entry name" value="JNK-INTERACTING PROTEIN 3"/>
    <property type="match status" value="1"/>
</dbReference>
<evidence type="ECO:0000256" key="4">
    <source>
        <dbReference type="ARBA" id="ARBA00023054"/>
    </source>
</evidence>
<dbReference type="Proteomes" id="UP000053766">
    <property type="component" value="Unassembled WGS sequence"/>
</dbReference>
<dbReference type="STRING" id="29172.A0A0D8Y8Z3"/>
<evidence type="ECO:0000256" key="3">
    <source>
        <dbReference type="ARBA" id="ARBA00022490"/>
    </source>
</evidence>
<dbReference type="OrthoDB" id="10256043at2759"/>
<evidence type="ECO:0000313" key="8">
    <source>
        <dbReference type="Proteomes" id="UP000053766"/>
    </source>
</evidence>
<dbReference type="AlphaFoldDB" id="A0A0D8Y8Z3"/>
<dbReference type="Gene3D" id="1.20.5.1000">
    <property type="entry name" value="arf6 gtpase in complex with a specific effector, jip4"/>
    <property type="match status" value="1"/>
</dbReference>
<reference evidence="7 8" key="1">
    <citation type="submission" date="2013-11" db="EMBL/GenBank/DDBJ databases">
        <title>Draft genome of the bovine lungworm Dictyocaulus viviparus.</title>
        <authorList>
            <person name="Mitreva M."/>
        </authorList>
    </citation>
    <scope>NUCLEOTIDE SEQUENCE [LARGE SCALE GENOMIC DNA]</scope>
    <source>
        <strain evidence="7 8">HannoverDv2000</strain>
    </source>
</reference>
<dbReference type="EMBL" id="KN716164">
    <property type="protein sequence ID" value="KJH52464.1"/>
    <property type="molecule type" value="Genomic_DNA"/>
</dbReference>
<dbReference type="PROSITE" id="PS51777">
    <property type="entry name" value="RH2"/>
    <property type="match status" value="1"/>
</dbReference>
<keyword evidence="4 5" id="KW-0175">Coiled coil</keyword>
<name>A0A0D8Y8Z3_DICVI</name>
<evidence type="ECO:0000256" key="5">
    <source>
        <dbReference type="SAM" id="Coils"/>
    </source>
</evidence>
<comment type="subcellular location">
    <subcellularLocation>
        <location evidence="1">Cytoplasm</location>
    </subcellularLocation>
</comment>
<accession>A0A0D8Y8Z3</accession>
<sequence>MGREVENLIKENMELLDMKNALNIVKNDLIARVDELSSENAILRDDVHSFEMVRIKMSDTISKMEEELKIVKQKLAEKEAEAEEEEVPLAQRKRFTRMEMQRVLIDRNMYKEKLMELEESLKWTELQRARKLQAQATLPKKGGIWDL</sequence>
<dbReference type="GO" id="GO:0030159">
    <property type="term" value="F:signaling receptor complex adaptor activity"/>
    <property type="evidence" value="ECO:0007669"/>
    <property type="project" value="TreeGrafter"/>
</dbReference>
<reference evidence="8" key="2">
    <citation type="journal article" date="2016" name="Sci. Rep.">
        <title>Dictyocaulus viviparus genome, variome and transcriptome elucidate lungworm biology and support future intervention.</title>
        <authorList>
            <person name="McNulty S.N."/>
            <person name="Strube C."/>
            <person name="Rosa B.A."/>
            <person name="Martin J.C."/>
            <person name="Tyagi R."/>
            <person name="Choi Y.J."/>
            <person name="Wang Q."/>
            <person name="Hallsworth Pepin K."/>
            <person name="Zhang X."/>
            <person name="Ozersky P."/>
            <person name="Wilson R.K."/>
            <person name="Sternberg P.W."/>
            <person name="Gasser R.B."/>
            <person name="Mitreva M."/>
        </authorList>
    </citation>
    <scope>NUCLEOTIDE SEQUENCE [LARGE SCALE GENOMIC DNA]</scope>
    <source>
        <strain evidence="8">HannoverDv2000</strain>
    </source>
</reference>
<dbReference type="GO" id="GO:0005078">
    <property type="term" value="F:MAP-kinase scaffold activity"/>
    <property type="evidence" value="ECO:0007669"/>
    <property type="project" value="InterPro"/>
</dbReference>
<dbReference type="PANTHER" id="PTHR13886">
    <property type="entry name" value="JNK/SAPK-ASSOCIATED PROTEIN"/>
    <property type="match status" value="1"/>
</dbReference>
<dbReference type="GO" id="GO:0019894">
    <property type="term" value="F:kinesin binding"/>
    <property type="evidence" value="ECO:0007669"/>
    <property type="project" value="TreeGrafter"/>
</dbReference>
<dbReference type="InterPro" id="IPR039911">
    <property type="entry name" value="JIP3/JIP4"/>
</dbReference>
<keyword evidence="8" id="KW-1185">Reference proteome</keyword>
<keyword evidence="3" id="KW-0963">Cytoplasm</keyword>
<organism evidence="7 8">
    <name type="scientific">Dictyocaulus viviparus</name>
    <name type="common">Bovine lungworm</name>
    <dbReference type="NCBI Taxonomy" id="29172"/>
    <lineage>
        <taxon>Eukaryota</taxon>
        <taxon>Metazoa</taxon>
        <taxon>Ecdysozoa</taxon>
        <taxon>Nematoda</taxon>
        <taxon>Chromadorea</taxon>
        <taxon>Rhabditida</taxon>
        <taxon>Rhabditina</taxon>
        <taxon>Rhabditomorpha</taxon>
        <taxon>Strongyloidea</taxon>
        <taxon>Metastrongylidae</taxon>
        <taxon>Dictyocaulus</taxon>
    </lineage>
</organism>
<evidence type="ECO:0000259" key="6">
    <source>
        <dbReference type="PROSITE" id="PS51777"/>
    </source>
</evidence>
<evidence type="ECO:0000313" key="7">
    <source>
        <dbReference type="EMBL" id="KJH52464.1"/>
    </source>
</evidence>
<dbReference type="FunFam" id="1.20.5.1000:FF:000001">
    <property type="entry name" value="C-Jun-amino-terminal kinase-interacting protein 3 isoform X2"/>
    <property type="match status" value="1"/>
</dbReference>
<evidence type="ECO:0000256" key="1">
    <source>
        <dbReference type="ARBA" id="ARBA00004496"/>
    </source>
</evidence>
<proteinExistence type="inferred from homology"/>
<evidence type="ECO:0000256" key="2">
    <source>
        <dbReference type="ARBA" id="ARBA00009866"/>
    </source>
</evidence>
<dbReference type="InterPro" id="IPR034744">
    <property type="entry name" value="RH2"/>
</dbReference>
<feature type="coiled-coil region" evidence="5">
    <location>
        <begin position="26"/>
        <end position="127"/>
    </location>
</feature>
<dbReference type="InterPro" id="IPR032486">
    <property type="entry name" value="JIP_LZII"/>
</dbReference>
<dbReference type="GO" id="GO:0008432">
    <property type="term" value="F:JUN kinase binding"/>
    <property type="evidence" value="ECO:0007669"/>
    <property type="project" value="TreeGrafter"/>
</dbReference>
<feature type="domain" description="RH2" evidence="6">
    <location>
        <begin position="92"/>
        <end position="147"/>
    </location>
</feature>
<comment type="similarity">
    <text evidence="2">Belongs to the JIP scaffold family.</text>
</comment>
<dbReference type="GO" id="GO:0016192">
    <property type="term" value="P:vesicle-mediated transport"/>
    <property type="evidence" value="ECO:0007669"/>
    <property type="project" value="TreeGrafter"/>
</dbReference>
<protein>
    <recommendedName>
        <fullName evidence="6">RH2 domain-containing protein</fullName>
    </recommendedName>
</protein>